<name>A0A146JY22_9EUKA</name>
<feature type="coiled-coil region" evidence="1">
    <location>
        <begin position="54"/>
        <end position="244"/>
    </location>
</feature>
<accession>A0A146JY22</accession>
<feature type="non-terminal residue" evidence="3">
    <location>
        <position position="1"/>
    </location>
</feature>
<feature type="compositionally biased region" description="Basic and acidic residues" evidence="2">
    <location>
        <begin position="410"/>
        <end position="421"/>
    </location>
</feature>
<keyword evidence="1" id="KW-0175">Coiled coil</keyword>
<feature type="compositionally biased region" description="Low complexity" evidence="2">
    <location>
        <begin position="33"/>
        <end position="47"/>
    </location>
</feature>
<feature type="region of interest" description="Disordered" evidence="2">
    <location>
        <begin position="1"/>
        <end position="47"/>
    </location>
</feature>
<protein>
    <submittedName>
        <fullName evidence="3">Uncharacterized protein</fullName>
    </submittedName>
</protein>
<dbReference type="AlphaFoldDB" id="A0A146JY22"/>
<reference evidence="3" key="1">
    <citation type="submission" date="2015-07" db="EMBL/GenBank/DDBJ databases">
        <title>Adaptation to a free-living lifestyle via gene acquisitions in the diplomonad Trepomonas sp. PC1.</title>
        <authorList>
            <person name="Xu F."/>
            <person name="Jerlstrom-Hultqvist J."/>
            <person name="Kolisko M."/>
            <person name="Simpson A.G.B."/>
            <person name="Roger A.J."/>
            <person name="Svard S.G."/>
            <person name="Andersson J.O."/>
        </authorList>
    </citation>
    <scope>NUCLEOTIDE SEQUENCE</scope>
    <source>
        <strain evidence="3">PC1</strain>
    </source>
</reference>
<gene>
    <name evidence="3" type="ORF">TPC1_30892</name>
</gene>
<feature type="region of interest" description="Disordered" evidence="2">
    <location>
        <begin position="410"/>
        <end position="434"/>
    </location>
</feature>
<evidence type="ECO:0000256" key="1">
    <source>
        <dbReference type="SAM" id="Coils"/>
    </source>
</evidence>
<sequence>QMQRKTLLNSIKPMNPPQKHVEHQLKPLPAGRPLSSSSKPSLKTTPKVLPNKLREEVAEDIDKMIEQLKQQIKDCEMRSQDLDLQTSQMKSQITLSLSTKIEQESQQEMQEIKQKMNEQASECRSIIQEIKQSNMTKEEIQLLDQLISEKETELNTQQLDLDQQKQDQLDLEREILEATNRLKDLADELEPLLDIEEELQNSLIMQQQENKELQYRQNIFQRELQELDDEQEELEAQLHELAASQQFATQLRLKSEYEDAYYEHLHTKKLKQSYLHQINSLDDDIYHQKLQNYELEQQMRQYGRQEGFDSEIDDFDDYLTEMKAFMKQKSQRPKTSPNKKFELNYDEILKENSLFKVIKRQNGEIEFQLMVEPTDMDINQLLDLFTQIDSAQDYIKNVYKVKEKEIDWERRSSIDETSEKDTIDEEKESQEWWV</sequence>
<evidence type="ECO:0000313" key="3">
    <source>
        <dbReference type="EMBL" id="JAP89613.1"/>
    </source>
</evidence>
<proteinExistence type="predicted"/>
<organism evidence="3">
    <name type="scientific">Trepomonas sp. PC1</name>
    <dbReference type="NCBI Taxonomy" id="1076344"/>
    <lineage>
        <taxon>Eukaryota</taxon>
        <taxon>Metamonada</taxon>
        <taxon>Diplomonadida</taxon>
        <taxon>Hexamitidae</taxon>
        <taxon>Hexamitinae</taxon>
        <taxon>Trepomonas</taxon>
    </lineage>
</organism>
<dbReference type="EMBL" id="GDID01006993">
    <property type="protein sequence ID" value="JAP89613.1"/>
    <property type="molecule type" value="Transcribed_RNA"/>
</dbReference>
<evidence type="ECO:0000256" key="2">
    <source>
        <dbReference type="SAM" id="MobiDB-lite"/>
    </source>
</evidence>